<accession>A0A8X6WLA6</accession>
<evidence type="ECO:0000256" key="1">
    <source>
        <dbReference type="SAM" id="MobiDB-lite"/>
    </source>
</evidence>
<dbReference type="Proteomes" id="UP000886998">
    <property type="component" value="Unassembled WGS sequence"/>
</dbReference>
<reference evidence="2" key="1">
    <citation type="submission" date="2020-08" db="EMBL/GenBank/DDBJ databases">
        <title>Multicomponent nature underlies the extraordinary mechanical properties of spider dragline silk.</title>
        <authorList>
            <person name="Kono N."/>
            <person name="Nakamura H."/>
            <person name="Mori M."/>
            <person name="Yoshida Y."/>
            <person name="Ohtoshi R."/>
            <person name="Malay A.D."/>
            <person name="Moran D.A.P."/>
            <person name="Tomita M."/>
            <person name="Numata K."/>
            <person name="Arakawa K."/>
        </authorList>
    </citation>
    <scope>NUCLEOTIDE SEQUENCE</scope>
</reference>
<proteinExistence type="predicted"/>
<dbReference type="AlphaFoldDB" id="A0A8X6WLA6"/>
<comment type="caution">
    <text evidence="2">The sequence shown here is derived from an EMBL/GenBank/DDBJ whole genome shotgun (WGS) entry which is preliminary data.</text>
</comment>
<sequence length="108" mass="11573">MGGDKEASISTHKPFRPPSIPFIRGEGVEKPPFPPPLFLCEGVTCAYMYICDFSIEADLGWGGSAILEGVGTSPSCRRSGGMRVRPSEIPARDYPGVDPACRCWPGQG</sequence>
<dbReference type="EMBL" id="BMAV01000198">
    <property type="protein sequence ID" value="GFY37258.1"/>
    <property type="molecule type" value="Genomic_DNA"/>
</dbReference>
<name>A0A8X6WLA6_9ARAC</name>
<organism evidence="2 3">
    <name type="scientific">Trichonephila inaurata madagascariensis</name>
    <dbReference type="NCBI Taxonomy" id="2747483"/>
    <lineage>
        <taxon>Eukaryota</taxon>
        <taxon>Metazoa</taxon>
        <taxon>Ecdysozoa</taxon>
        <taxon>Arthropoda</taxon>
        <taxon>Chelicerata</taxon>
        <taxon>Arachnida</taxon>
        <taxon>Araneae</taxon>
        <taxon>Araneomorphae</taxon>
        <taxon>Entelegynae</taxon>
        <taxon>Araneoidea</taxon>
        <taxon>Nephilidae</taxon>
        <taxon>Trichonephila</taxon>
        <taxon>Trichonephila inaurata</taxon>
    </lineage>
</organism>
<feature type="region of interest" description="Disordered" evidence="1">
    <location>
        <begin position="1"/>
        <end position="27"/>
    </location>
</feature>
<evidence type="ECO:0000313" key="2">
    <source>
        <dbReference type="EMBL" id="GFY37258.1"/>
    </source>
</evidence>
<evidence type="ECO:0000313" key="3">
    <source>
        <dbReference type="Proteomes" id="UP000886998"/>
    </source>
</evidence>
<protein>
    <submittedName>
        <fullName evidence="2">Uncharacterized protein</fullName>
    </submittedName>
</protein>
<gene>
    <name evidence="2" type="ORF">TNIN_336941</name>
</gene>
<keyword evidence="3" id="KW-1185">Reference proteome</keyword>